<evidence type="ECO:0000313" key="1">
    <source>
        <dbReference type="EMBL" id="ASJ73606.1"/>
    </source>
</evidence>
<protein>
    <submittedName>
        <fullName evidence="1">Uncharacterized protein</fullName>
    </submittedName>
</protein>
<dbReference type="AlphaFoldDB" id="A0A2Z2NQ58"/>
<accession>A0A2Z2NQ58</accession>
<dbReference type="RefSeq" id="WP_088918765.1">
    <property type="nucleotide sequence ID" value="NZ_CP018632.1"/>
</dbReference>
<sequence length="86" mass="9278">MTTEKRGSEKLLNSGNSLCSLTAEEISQVAGGINPMNLLWPNDIFPLGTIDPDVFRGLTNRGTLVKLEKVGRVMNIPTGKSISNGY</sequence>
<dbReference type="Proteomes" id="UP000250079">
    <property type="component" value="Chromosome"/>
</dbReference>
<gene>
    <name evidence="1" type="ORF">IMCC3135_17635</name>
</gene>
<proteinExistence type="predicted"/>
<reference evidence="1 2" key="1">
    <citation type="submission" date="2016-12" db="EMBL/GenBank/DDBJ databases">
        <authorList>
            <person name="Song W.-J."/>
            <person name="Kurnit D.M."/>
        </authorList>
    </citation>
    <scope>NUCLEOTIDE SEQUENCE [LARGE SCALE GENOMIC DNA]</scope>
    <source>
        <strain evidence="1 2">IMCC3135</strain>
    </source>
</reference>
<dbReference type="EMBL" id="CP018632">
    <property type="protein sequence ID" value="ASJ73606.1"/>
    <property type="molecule type" value="Genomic_DNA"/>
</dbReference>
<name>A0A2Z2NQ58_9GAMM</name>
<dbReference type="KEGG" id="gai:IMCC3135_17635"/>
<evidence type="ECO:0000313" key="2">
    <source>
        <dbReference type="Proteomes" id="UP000250079"/>
    </source>
</evidence>
<keyword evidence="2" id="KW-1185">Reference proteome</keyword>
<organism evidence="1 2">
    <name type="scientific">Granulosicoccus antarcticus IMCC3135</name>
    <dbReference type="NCBI Taxonomy" id="1192854"/>
    <lineage>
        <taxon>Bacteria</taxon>
        <taxon>Pseudomonadati</taxon>
        <taxon>Pseudomonadota</taxon>
        <taxon>Gammaproteobacteria</taxon>
        <taxon>Chromatiales</taxon>
        <taxon>Granulosicoccaceae</taxon>
        <taxon>Granulosicoccus</taxon>
    </lineage>
</organism>